<name>A0A6J7WYD7_9CAUD</name>
<protein>
    <submittedName>
        <fullName evidence="1">Uncharacterized protein</fullName>
    </submittedName>
</protein>
<organism evidence="1">
    <name type="scientific">uncultured Caudovirales phage</name>
    <dbReference type="NCBI Taxonomy" id="2100421"/>
    <lineage>
        <taxon>Viruses</taxon>
        <taxon>Duplodnaviria</taxon>
        <taxon>Heunggongvirae</taxon>
        <taxon>Uroviricota</taxon>
        <taxon>Caudoviricetes</taxon>
        <taxon>Peduoviridae</taxon>
        <taxon>Maltschvirus</taxon>
        <taxon>Maltschvirus maltsch</taxon>
    </lineage>
</organism>
<gene>
    <name evidence="1" type="ORF">UFOVP359_104</name>
</gene>
<accession>A0A6J7WYD7</accession>
<evidence type="ECO:0000313" key="1">
    <source>
        <dbReference type="EMBL" id="CAB5221858.1"/>
    </source>
</evidence>
<reference evidence="1" key="1">
    <citation type="submission" date="2020-05" db="EMBL/GenBank/DDBJ databases">
        <authorList>
            <person name="Chiriac C."/>
            <person name="Salcher M."/>
            <person name="Ghai R."/>
            <person name="Kavagutti S V."/>
        </authorList>
    </citation>
    <scope>NUCLEOTIDE SEQUENCE</scope>
</reference>
<dbReference type="EMBL" id="LR798295">
    <property type="protein sequence ID" value="CAB5221858.1"/>
    <property type="molecule type" value="Genomic_DNA"/>
</dbReference>
<dbReference type="Pfam" id="PF19541">
    <property type="entry name" value="DUF6065"/>
    <property type="match status" value="1"/>
</dbReference>
<sequence length="244" mass="28008">MVSEKTIELRYFDKENKLFKVVNPKVKRSWMDDTHNNAYRCTPLNVANTYGWYVLCPMDFTAEWNGGPLGSDLSVTIINPPESSNEDSYRMTATNFGHGILSIIPDFIIKTSPGVSTYVRGIPNLIANGIQPLDGVVETDWLPFTFTYNFKFIKPGKIKFEKDQPLFSFFPVQRGYTEEFDALVSGIDDYPEFKKEYDMYSNHRLSQKAGITEIDGHYGRAESPVKKHDVENHLKTGKIKEFKY</sequence>
<dbReference type="InterPro" id="IPR045709">
    <property type="entry name" value="DUF6065"/>
</dbReference>
<proteinExistence type="predicted"/>